<dbReference type="Gene3D" id="3.20.20.80">
    <property type="entry name" value="Glycosidases"/>
    <property type="match status" value="1"/>
</dbReference>
<keyword evidence="7" id="KW-0732">Signal</keyword>
<comment type="similarity">
    <text evidence="1 6">Belongs to the glycosyl hydrolase 1 family.</text>
</comment>
<accession>A0A834XZK2</accession>
<evidence type="ECO:0000256" key="4">
    <source>
        <dbReference type="ARBA" id="ARBA00023295"/>
    </source>
</evidence>
<feature type="signal peptide" evidence="7">
    <location>
        <begin position="1"/>
        <end position="20"/>
    </location>
</feature>
<dbReference type="AlphaFoldDB" id="A0A834XZK2"/>
<dbReference type="Proteomes" id="UP000639338">
    <property type="component" value="Unassembled WGS sequence"/>
</dbReference>
<dbReference type="OrthoDB" id="65569at2759"/>
<dbReference type="GO" id="GO:0008422">
    <property type="term" value="F:beta-glucosidase activity"/>
    <property type="evidence" value="ECO:0007669"/>
    <property type="project" value="TreeGrafter"/>
</dbReference>
<feature type="chain" id="PRO_5032694909" description="beta-glucosidase" evidence="7">
    <location>
        <begin position="21"/>
        <end position="515"/>
    </location>
</feature>
<dbReference type="PROSITE" id="PS00572">
    <property type="entry name" value="GLYCOSYL_HYDROL_F1_1"/>
    <property type="match status" value="1"/>
</dbReference>
<dbReference type="InterPro" id="IPR001360">
    <property type="entry name" value="Glyco_hydro_1"/>
</dbReference>
<sequence>MKPFSIGLQIFLLLPCLIFGRTTVNFPNLSDDDGLLKFPDDLMIGVSTSAYQTEGAWDIDGKSPSNWDEYTHVKNFTPNADIACDSYHKYKEDIKLAANANFKFFRMSLSWSRILPTGSLENINYDAINHYKKVLNEVKKQGMIPFVTLYHWDHPAIFDKFGGWNSEKMIIAFNNYAQVVFKNFASIVKFWTTINEPIAYCYYEHGKGFLPPGDTFEGRGPYICGQNMLIAHAQVYHLFKKKYNNYNPNSQIGIVNACWNFYPANSSESESAVIAFQYNCGWLSNPIFSKKGDYPDIMKQRIKENSYLEGLSTSRLPELSKSMIKLIKGTSDYFGLNYYTSRMTNNVKKSQSEKWFDDSGVDMTINNEWPMDVAAWLPIVPEGLGDMLRIIKNKYKNPPVYILENGIASDGNRYDLERTKYFYSHMKEMLIAKNRDDCNVKAYVVWSLLDSFEWVARYSQPFGIVHVDHNSPHRTRTPKTSYYWLKDMIHQRALPSTFITPLHPPKIIYWNGTEI</sequence>
<evidence type="ECO:0000256" key="7">
    <source>
        <dbReference type="SAM" id="SignalP"/>
    </source>
</evidence>
<organism evidence="8 9">
    <name type="scientific">Aphidius gifuensis</name>
    <name type="common">Parasitoid wasp</name>
    <dbReference type="NCBI Taxonomy" id="684658"/>
    <lineage>
        <taxon>Eukaryota</taxon>
        <taxon>Metazoa</taxon>
        <taxon>Ecdysozoa</taxon>
        <taxon>Arthropoda</taxon>
        <taxon>Hexapoda</taxon>
        <taxon>Insecta</taxon>
        <taxon>Pterygota</taxon>
        <taxon>Neoptera</taxon>
        <taxon>Endopterygota</taxon>
        <taxon>Hymenoptera</taxon>
        <taxon>Apocrita</taxon>
        <taxon>Ichneumonoidea</taxon>
        <taxon>Braconidae</taxon>
        <taxon>Aphidiinae</taxon>
        <taxon>Aphidius</taxon>
    </lineage>
</organism>
<dbReference type="GO" id="GO:0005975">
    <property type="term" value="P:carbohydrate metabolic process"/>
    <property type="evidence" value="ECO:0007669"/>
    <property type="project" value="InterPro"/>
</dbReference>
<evidence type="ECO:0000256" key="1">
    <source>
        <dbReference type="ARBA" id="ARBA00010838"/>
    </source>
</evidence>
<evidence type="ECO:0000256" key="6">
    <source>
        <dbReference type="RuleBase" id="RU003690"/>
    </source>
</evidence>
<dbReference type="InterPro" id="IPR017853">
    <property type="entry name" value="GH"/>
</dbReference>
<name>A0A834XZK2_APHGI</name>
<evidence type="ECO:0000256" key="3">
    <source>
        <dbReference type="ARBA" id="ARBA00022801"/>
    </source>
</evidence>
<dbReference type="EMBL" id="JACMRX010000003">
    <property type="protein sequence ID" value="KAF7994089.1"/>
    <property type="molecule type" value="Genomic_DNA"/>
</dbReference>
<dbReference type="InterPro" id="IPR018120">
    <property type="entry name" value="Glyco_hydro_1_AS"/>
</dbReference>
<dbReference type="EC" id="3.2.1.21" evidence="2"/>
<dbReference type="Pfam" id="PF00232">
    <property type="entry name" value="Glyco_hydro_1"/>
    <property type="match status" value="1"/>
</dbReference>
<reference evidence="8 9" key="1">
    <citation type="submission" date="2020-08" db="EMBL/GenBank/DDBJ databases">
        <title>Aphidius gifuensis genome sequencing and assembly.</title>
        <authorList>
            <person name="Du Z."/>
        </authorList>
    </citation>
    <scope>NUCLEOTIDE SEQUENCE [LARGE SCALE GENOMIC DNA]</scope>
    <source>
        <strain evidence="8">YNYX2018</strain>
        <tissue evidence="8">Adults</tissue>
    </source>
</reference>
<feature type="active site" description="Nucleophile" evidence="5">
    <location>
        <position position="404"/>
    </location>
</feature>
<keyword evidence="9" id="KW-1185">Reference proteome</keyword>
<dbReference type="SUPFAM" id="SSF51445">
    <property type="entry name" value="(Trans)glycosidases"/>
    <property type="match status" value="1"/>
</dbReference>
<evidence type="ECO:0000313" key="9">
    <source>
        <dbReference type="Proteomes" id="UP000639338"/>
    </source>
</evidence>
<proteinExistence type="inferred from homology"/>
<protein>
    <recommendedName>
        <fullName evidence="2">beta-glucosidase</fullName>
        <ecNumber evidence="2">3.2.1.21</ecNumber>
    </recommendedName>
</protein>
<evidence type="ECO:0000313" key="8">
    <source>
        <dbReference type="EMBL" id="KAF7994089.1"/>
    </source>
</evidence>
<dbReference type="PRINTS" id="PR00131">
    <property type="entry name" value="GLHYDRLASE1"/>
</dbReference>
<dbReference type="PANTHER" id="PTHR10353:SF36">
    <property type="entry name" value="LP05116P"/>
    <property type="match status" value="1"/>
</dbReference>
<keyword evidence="3" id="KW-0378">Hydrolase</keyword>
<evidence type="ECO:0000256" key="5">
    <source>
        <dbReference type="PROSITE-ProRule" id="PRU10055"/>
    </source>
</evidence>
<evidence type="ECO:0000256" key="2">
    <source>
        <dbReference type="ARBA" id="ARBA00012744"/>
    </source>
</evidence>
<comment type="caution">
    <text evidence="8">The sequence shown here is derived from an EMBL/GenBank/DDBJ whole genome shotgun (WGS) entry which is preliminary data.</text>
</comment>
<dbReference type="PANTHER" id="PTHR10353">
    <property type="entry name" value="GLYCOSYL HYDROLASE"/>
    <property type="match status" value="1"/>
</dbReference>
<keyword evidence="4" id="KW-0326">Glycosidase</keyword>
<gene>
    <name evidence="8" type="ORF">HCN44_011358</name>
</gene>